<dbReference type="InterPro" id="IPR017871">
    <property type="entry name" value="ABC_transporter-like_CS"/>
</dbReference>
<dbReference type="PANTHER" id="PTHR24220">
    <property type="entry name" value="IMPORT ATP-BINDING PROTEIN"/>
    <property type="match status" value="1"/>
</dbReference>
<evidence type="ECO:0000256" key="2">
    <source>
        <dbReference type="ARBA" id="ARBA00022448"/>
    </source>
</evidence>
<evidence type="ECO:0000313" key="8">
    <source>
        <dbReference type="Proteomes" id="UP000002593"/>
    </source>
</evidence>
<evidence type="ECO:0000259" key="6">
    <source>
        <dbReference type="PROSITE" id="PS50893"/>
    </source>
</evidence>
<dbReference type="STRING" id="415426.Hbut_0333"/>
<dbReference type="InterPro" id="IPR003593">
    <property type="entry name" value="AAA+_ATPase"/>
</dbReference>
<dbReference type="PANTHER" id="PTHR24220:SF684">
    <property type="entry name" value="FE(3+) IONS IMPORT ATP-BINDING PROTEIN FBPC"/>
    <property type="match status" value="1"/>
</dbReference>
<evidence type="ECO:0000256" key="4">
    <source>
        <dbReference type="ARBA" id="ARBA00022840"/>
    </source>
</evidence>
<feature type="domain" description="ABC transporter" evidence="6">
    <location>
        <begin position="2"/>
        <end position="224"/>
    </location>
</feature>
<evidence type="ECO:0000256" key="3">
    <source>
        <dbReference type="ARBA" id="ARBA00022741"/>
    </source>
</evidence>
<dbReference type="CDD" id="cd03225">
    <property type="entry name" value="ABC_cobalt_CbiO_domain1"/>
    <property type="match status" value="1"/>
</dbReference>
<dbReference type="EMBL" id="CP000493">
    <property type="protein sequence ID" value="ABM80205.1"/>
    <property type="molecule type" value="Genomic_DNA"/>
</dbReference>
<accession>A2BJP4</accession>
<evidence type="ECO:0000256" key="1">
    <source>
        <dbReference type="ARBA" id="ARBA00004236"/>
    </source>
</evidence>
<dbReference type="GO" id="GO:0005524">
    <property type="term" value="F:ATP binding"/>
    <property type="evidence" value="ECO:0007669"/>
    <property type="project" value="UniProtKB-KW"/>
</dbReference>
<keyword evidence="3" id="KW-0547">Nucleotide-binding</keyword>
<dbReference type="AlphaFoldDB" id="A2BJP4"/>
<dbReference type="Pfam" id="PF00005">
    <property type="entry name" value="ABC_tran"/>
    <property type="match status" value="1"/>
</dbReference>
<dbReference type="PROSITE" id="PS00211">
    <property type="entry name" value="ABC_TRANSPORTER_1"/>
    <property type="match status" value="1"/>
</dbReference>
<protein>
    <submittedName>
        <fullName evidence="7">ABC transporter</fullName>
    </submittedName>
</protein>
<sequence>MIRVENAWYSYDGRRWALRGAGIRVERGEIVAVVGPNGAGKTTLLKLAGLLLRPQRGTVLVEGRDPWRDGSLVHARRVVVYVHEKPIMLRGTVLDNIAYGLRLRGLSPEEAEREARRAAELLGIAGLLHRRARGLSAGQAQLVALARAVAVKPHYLLLDEPFAHLDPPRRGKLAKLLEELAGEETGIAIASHDTYLLSKIASRVVYVEEGVTREAASLDEAYNS</sequence>
<dbReference type="Proteomes" id="UP000002593">
    <property type="component" value="Chromosome"/>
</dbReference>
<dbReference type="InterPro" id="IPR015856">
    <property type="entry name" value="ABC_transpr_CbiO/EcfA_su"/>
</dbReference>
<organism evidence="7 8">
    <name type="scientific">Hyperthermus butylicus (strain DSM 5456 / JCM 9403 / PLM1-5)</name>
    <dbReference type="NCBI Taxonomy" id="415426"/>
    <lineage>
        <taxon>Archaea</taxon>
        <taxon>Thermoproteota</taxon>
        <taxon>Thermoprotei</taxon>
        <taxon>Desulfurococcales</taxon>
        <taxon>Pyrodictiaceae</taxon>
        <taxon>Hyperthermus</taxon>
    </lineage>
</organism>
<dbReference type="GO" id="GO:0022857">
    <property type="term" value="F:transmembrane transporter activity"/>
    <property type="evidence" value="ECO:0007669"/>
    <property type="project" value="TreeGrafter"/>
</dbReference>
<dbReference type="HOGENOM" id="CLU_000604_1_22_2"/>
<dbReference type="SMART" id="SM00382">
    <property type="entry name" value="AAA"/>
    <property type="match status" value="1"/>
</dbReference>
<dbReference type="RefSeq" id="WP_011821523.1">
    <property type="nucleotide sequence ID" value="NC_008818.1"/>
</dbReference>
<dbReference type="PROSITE" id="PS50893">
    <property type="entry name" value="ABC_TRANSPORTER_2"/>
    <property type="match status" value="1"/>
</dbReference>
<proteinExistence type="predicted"/>
<keyword evidence="8" id="KW-1185">Reference proteome</keyword>
<dbReference type="SUPFAM" id="SSF52540">
    <property type="entry name" value="P-loop containing nucleoside triphosphate hydrolases"/>
    <property type="match status" value="1"/>
</dbReference>
<evidence type="ECO:0000256" key="5">
    <source>
        <dbReference type="ARBA" id="ARBA00025157"/>
    </source>
</evidence>
<dbReference type="OrthoDB" id="15473at2157"/>
<dbReference type="Gene3D" id="3.40.50.300">
    <property type="entry name" value="P-loop containing nucleotide triphosphate hydrolases"/>
    <property type="match status" value="1"/>
</dbReference>
<reference evidence="7 8" key="1">
    <citation type="journal article" date="2007" name="Archaea">
        <title>The genome of Hyperthermus butylicus: a sulfur-reducing, peptide fermenting, neutrophilic Crenarchaeote growing up to 108 degrees C.</title>
        <authorList>
            <person name="Brugger K."/>
            <person name="Chen L."/>
            <person name="Stark M."/>
            <person name="Zibat A."/>
            <person name="Redder P."/>
            <person name="Ruepp A."/>
            <person name="Awayez M."/>
            <person name="She Q."/>
            <person name="Garrett R.A."/>
            <person name="Klenk H.P."/>
        </authorList>
    </citation>
    <scope>NUCLEOTIDE SEQUENCE [LARGE SCALE GENOMIC DNA]</scope>
    <source>
        <strain evidence="8">DSM 5456 / JCM 9403 / PLM1-5</strain>
    </source>
</reference>
<dbReference type="GeneID" id="4782547"/>
<dbReference type="InterPro" id="IPR027417">
    <property type="entry name" value="P-loop_NTPase"/>
</dbReference>
<dbReference type="EnsemblBacteria" id="ABM80205">
    <property type="protein sequence ID" value="ABM80205"/>
    <property type="gene ID" value="Hbut_0333"/>
</dbReference>
<dbReference type="InterPro" id="IPR015854">
    <property type="entry name" value="ABC_transpr_LolD-like"/>
</dbReference>
<dbReference type="GO" id="GO:0016887">
    <property type="term" value="F:ATP hydrolysis activity"/>
    <property type="evidence" value="ECO:0007669"/>
    <property type="project" value="InterPro"/>
</dbReference>
<comment type="subcellular location">
    <subcellularLocation>
        <location evidence="1">Cell membrane</location>
    </subcellularLocation>
</comment>
<keyword evidence="4" id="KW-0067">ATP-binding</keyword>
<comment type="function">
    <text evidence="5">Probably part of an ABC transporter complex. Responsible for energy coupling to the transport system.</text>
</comment>
<dbReference type="KEGG" id="hbu:Hbut_0333"/>
<dbReference type="InterPro" id="IPR003439">
    <property type="entry name" value="ABC_transporter-like_ATP-bd"/>
</dbReference>
<dbReference type="eggNOG" id="arCOG00202">
    <property type="taxonomic scope" value="Archaea"/>
</dbReference>
<dbReference type="GO" id="GO:0005886">
    <property type="term" value="C:plasma membrane"/>
    <property type="evidence" value="ECO:0007669"/>
    <property type="project" value="UniProtKB-SubCell"/>
</dbReference>
<keyword evidence="2" id="KW-0813">Transport</keyword>
<evidence type="ECO:0000313" key="7">
    <source>
        <dbReference type="EMBL" id="ABM80205.1"/>
    </source>
</evidence>
<gene>
    <name evidence="7" type="ordered locus">Hbut_0333</name>
</gene>
<name>A2BJP4_HYPBU</name>